<organism evidence="3 4">
    <name type="scientific">Phenylobacterium deserti</name>
    <dbReference type="NCBI Taxonomy" id="1914756"/>
    <lineage>
        <taxon>Bacteria</taxon>
        <taxon>Pseudomonadati</taxon>
        <taxon>Pseudomonadota</taxon>
        <taxon>Alphaproteobacteria</taxon>
        <taxon>Caulobacterales</taxon>
        <taxon>Caulobacteraceae</taxon>
        <taxon>Phenylobacterium</taxon>
    </lineage>
</organism>
<dbReference type="PROSITE" id="PS00061">
    <property type="entry name" value="ADH_SHORT"/>
    <property type="match status" value="1"/>
</dbReference>
<dbReference type="InterPro" id="IPR002347">
    <property type="entry name" value="SDR_fam"/>
</dbReference>
<dbReference type="PANTHER" id="PTHR43658">
    <property type="entry name" value="SHORT-CHAIN DEHYDROGENASE/REDUCTASE"/>
    <property type="match status" value="1"/>
</dbReference>
<gene>
    <name evidence="3" type="ORF">DJ018_05380</name>
</gene>
<name>A0A328AUZ3_9CAUL</name>
<dbReference type="InterPro" id="IPR036291">
    <property type="entry name" value="NAD(P)-bd_dom_sf"/>
</dbReference>
<dbReference type="PANTHER" id="PTHR43658:SF8">
    <property type="entry name" value="17-BETA-HYDROXYSTEROID DEHYDROGENASE 14-RELATED"/>
    <property type="match status" value="1"/>
</dbReference>
<dbReference type="Pfam" id="PF00106">
    <property type="entry name" value="adh_short"/>
    <property type="match status" value="1"/>
</dbReference>
<dbReference type="SUPFAM" id="SSF51735">
    <property type="entry name" value="NAD(P)-binding Rossmann-fold domains"/>
    <property type="match status" value="1"/>
</dbReference>
<dbReference type="OrthoDB" id="9795647at2"/>
<reference evidence="4" key="1">
    <citation type="submission" date="2018-05" db="EMBL/GenBank/DDBJ databases">
        <authorList>
            <person name="Li X."/>
        </authorList>
    </citation>
    <scope>NUCLEOTIDE SEQUENCE [LARGE SCALE GENOMIC DNA]</scope>
    <source>
        <strain evidence="4">YIM 73061</strain>
    </source>
</reference>
<evidence type="ECO:0000313" key="4">
    <source>
        <dbReference type="Proteomes" id="UP000249725"/>
    </source>
</evidence>
<comment type="similarity">
    <text evidence="2">Belongs to the short-chain dehydrogenases/reductases (SDR) family.</text>
</comment>
<dbReference type="InterPro" id="IPR020904">
    <property type="entry name" value="Sc_DH/Rdtase_CS"/>
</dbReference>
<dbReference type="EMBL" id="QFYR01000001">
    <property type="protein sequence ID" value="RAK57374.1"/>
    <property type="molecule type" value="Genomic_DNA"/>
</dbReference>
<keyword evidence="1" id="KW-0560">Oxidoreductase</keyword>
<dbReference type="AlphaFoldDB" id="A0A328AUZ3"/>
<keyword evidence="4" id="KW-1185">Reference proteome</keyword>
<protein>
    <submittedName>
        <fullName evidence="3">3-hydroxy-2-methylbutyryl-CoA dehydrogenase</fullName>
    </submittedName>
</protein>
<dbReference type="Proteomes" id="UP000249725">
    <property type="component" value="Unassembled WGS sequence"/>
</dbReference>
<dbReference type="Gene3D" id="3.40.50.720">
    <property type="entry name" value="NAD(P)-binding Rossmann-like Domain"/>
    <property type="match status" value="1"/>
</dbReference>
<dbReference type="PRINTS" id="PR00080">
    <property type="entry name" value="SDRFAMILY"/>
</dbReference>
<evidence type="ECO:0000313" key="3">
    <source>
        <dbReference type="EMBL" id="RAK57374.1"/>
    </source>
</evidence>
<proteinExistence type="inferred from homology"/>
<dbReference type="RefSeq" id="WP_111513826.1">
    <property type="nucleotide sequence ID" value="NZ_QFYR01000001.1"/>
</dbReference>
<evidence type="ECO:0000256" key="2">
    <source>
        <dbReference type="RuleBase" id="RU000363"/>
    </source>
</evidence>
<sequence>MELNSSVAAVVTGGASGLGEATARALAAQGVKVALFDMNEQRGQEIASELGGVFCKVNVTVDEEVEAGFARARAAHGHERILVNCAGVANAVKTVGRDKTGGKRSFPLPLFEASLQVNVLGTFRCIVHASLGMMDAEPLADGEKGVIINTASVAAVDGQIGQAAYSASKAAVMGMTLPIARDLMGEGIRVNTILPGVFETPMVAAMPDEVRAALGANVPFPKRLGRPAEYASLALEMIRNGYFNGEHVRLDGAIRMPPR</sequence>
<accession>A0A328AUZ3</accession>
<evidence type="ECO:0000256" key="1">
    <source>
        <dbReference type="ARBA" id="ARBA00023002"/>
    </source>
</evidence>
<dbReference type="PRINTS" id="PR00081">
    <property type="entry name" value="GDHRDH"/>
</dbReference>
<dbReference type="GO" id="GO:0016491">
    <property type="term" value="F:oxidoreductase activity"/>
    <property type="evidence" value="ECO:0007669"/>
    <property type="project" value="UniProtKB-KW"/>
</dbReference>
<comment type="caution">
    <text evidence="3">The sequence shown here is derived from an EMBL/GenBank/DDBJ whole genome shotgun (WGS) entry which is preliminary data.</text>
</comment>